<organism evidence="1 2">
    <name type="scientific">Dentiscutata erythropus</name>
    <dbReference type="NCBI Taxonomy" id="1348616"/>
    <lineage>
        <taxon>Eukaryota</taxon>
        <taxon>Fungi</taxon>
        <taxon>Fungi incertae sedis</taxon>
        <taxon>Mucoromycota</taxon>
        <taxon>Glomeromycotina</taxon>
        <taxon>Glomeromycetes</taxon>
        <taxon>Diversisporales</taxon>
        <taxon>Gigasporaceae</taxon>
        <taxon>Dentiscutata</taxon>
    </lineage>
</organism>
<dbReference type="Proteomes" id="UP000789405">
    <property type="component" value="Unassembled WGS sequence"/>
</dbReference>
<accession>A0A9N9NNF5</accession>
<name>A0A9N9NNF5_9GLOM</name>
<dbReference type="AlphaFoldDB" id="A0A9N9NNF5"/>
<reference evidence="1" key="1">
    <citation type="submission" date="2021-06" db="EMBL/GenBank/DDBJ databases">
        <authorList>
            <person name="Kallberg Y."/>
            <person name="Tangrot J."/>
            <person name="Rosling A."/>
        </authorList>
    </citation>
    <scope>NUCLEOTIDE SEQUENCE</scope>
    <source>
        <strain evidence="1">MA453B</strain>
    </source>
</reference>
<keyword evidence="2" id="KW-1185">Reference proteome</keyword>
<gene>
    <name evidence="1" type="ORF">DERYTH_LOCUS17206</name>
</gene>
<evidence type="ECO:0000313" key="1">
    <source>
        <dbReference type="EMBL" id="CAG8754549.1"/>
    </source>
</evidence>
<dbReference type="EMBL" id="CAJVPY010015938">
    <property type="protein sequence ID" value="CAG8754549.1"/>
    <property type="molecule type" value="Genomic_DNA"/>
</dbReference>
<feature type="non-terminal residue" evidence="1">
    <location>
        <position position="119"/>
    </location>
</feature>
<sequence length="119" mass="13929">GTIDLATTHLPCLFMNTLNNKILSTGLIMNDEQGKRHDKANLLYDNYKKKSKNLLLKVLKYMELRSDKKKANNWEREHLKKQVYIYYQISSSETVYGRITNNRTNNYIALDKNEESVGL</sequence>
<comment type="caution">
    <text evidence="1">The sequence shown here is derived from an EMBL/GenBank/DDBJ whole genome shotgun (WGS) entry which is preliminary data.</text>
</comment>
<protein>
    <submittedName>
        <fullName evidence="1">2317_t:CDS:1</fullName>
    </submittedName>
</protein>
<proteinExistence type="predicted"/>
<dbReference type="OrthoDB" id="10463629at2759"/>
<evidence type="ECO:0000313" key="2">
    <source>
        <dbReference type="Proteomes" id="UP000789405"/>
    </source>
</evidence>